<evidence type="ECO:0000259" key="1">
    <source>
        <dbReference type="Pfam" id="PF18737"/>
    </source>
</evidence>
<sequence length="103" mass="12006">MCFQEDKLPISGNLNAEKIDELIHQYGFFGRIEVDNKRVKYILDHIVKMRCDLAHGNVSFRWAASGKVMNEIVAIKDDTIQYLENLLQNISEFINQKKYKGRS</sequence>
<evidence type="ECO:0000313" key="2">
    <source>
        <dbReference type="EMBL" id="MBD2773082.1"/>
    </source>
</evidence>
<proteinExistence type="predicted"/>
<feature type="domain" description="MAE-28990/MAE-18760-like HEPN" evidence="1">
    <location>
        <begin position="4"/>
        <end position="99"/>
    </location>
</feature>
<evidence type="ECO:0000313" key="3">
    <source>
        <dbReference type="Proteomes" id="UP000629098"/>
    </source>
</evidence>
<name>A0A8J6XI06_9CYAN</name>
<protein>
    <recommendedName>
        <fullName evidence="1">MAE-28990/MAE-18760-like HEPN domain-containing protein</fullName>
    </recommendedName>
</protein>
<dbReference type="EMBL" id="JACXAE010000049">
    <property type="protein sequence ID" value="MBD2773082.1"/>
    <property type="molecule type" value="Genomic_DNA"/>
</dbReference>
<dbReference type="InterPro" id="IPR040788">
    <property type="entry name" value="HEPN_MAE_28990"/>
</dbReference>
<comment type="caution">
    <text evidence="2">The sequence shown here is derived from an EMBL/GenBank/DDBJ whole genome shotgun (WGS) entry which is preliminary data.</text>
</comment>
<accession>A0A8J6XI06</accession>
<reference evidence="2" key="1">
    <citation type="submission" date="2020-09" db="EMBL/GenBank/DDBJ databases">
        <title>Iningainema tapete sp. nov. (Scytonemataceae, Cyanobacteria) from greenhouses in central Florida (USA) produces two types of nodularin with biosynthetic potential for microcystin-LR and anabaenopeptins.</title>
        <authorList>
            <person name="Berthold D.E."/>
            <person name="Lefler F.W."/>
            <person name="Huang I.-S."/>
            <person name="Abdulla H."/>
            <person name="Zimba P.V."/>
            <person name="Laughinghouse H.D. IV."/>
        </authorList>
    </citation>
    <scope>NUCLEOTIDE SEQUENCE</scope>
    <source>
        <strain evidence="2">BLCCT55</strain>
    </source>
</reference>
<dbReference type="Proteomes" id="UP000629098">
    <property type="component" value="Unassembled WGS sequence"/>
</dbReference>
<organism evidence="2 3">
    <name type="scientific">Iningainema tapete BLCC-T55</name>
    <dbReference type="NCBI Taxonomy" id="2748662"/>
    <lineage>
        <taxon>Bacteria</taxon>
        <taxon>Bacillati</taxon>
        <taxon>Cyanobacteriota</taxon>
        <taxon>Cyanophyceae</taxon>
        <taxon>Nostocales</taxon>
        <taxon>Scytonemataceae</taxon>
        <taxon>Iningainema tapete</taxon>
    </lineage>
</organism>
<keyword evidence="3" id="KW-1185">Reference proteome</keyword>
<gene>
    <name evidence="2" type="ORF">ICL16_13660</name>
</gene>
<dbReference type="AlphaFoldDB" id="A0A8J6XI06"/>
<dbReference type="Pfam" id="PF18737">
    <property type="entry name" value="HEPN_MAE_28990"/>
    <property type="match status" value="1"/>
</dbReference>